<keyword evidence="19" id="KW-1133">Transmembrane helix</keyword>
<evidence type="ECO:0000256" key="2">
    <source>
        <dbReference type="ARBA" id="ARBA00004367"/>
    </source>
</evidence>
<comment type="similarity">
    <text evidence="3">Belongs to the EROs family.</text>
</comment>
<organism evidence="20 21">
    <name type="scientific">Porphyridium purpureum</name>
    <name type="common">Red alga</name>
    <name type="synonym">Porphyridium cruentum</name>
    <dbReference type="NCBI Taxonomy" id="35688"/>
    <lineage>
        <taxon>Eukaryota</taxon>
        <taxon>Rhodophyta</taxon>
        <taxon>Bangiophyceae</taxon>
        <taxon>Porphyridiales</taxon>
        <taxon>Porphyridiaceae</taxon>
        <taxon>Porphyridium</taxon>
    </lineage>
</organism>
<keyword evidence="21" id="KW-1185">Reference proteome</keyword>
<dbReference type="OrthoDB" id="269384at2759"/>
<dbReference type="Proteomes" id="UP000324585">
    <property type="component" value="Unassembled WGS sequence"/>
</dbReference>
<gene>
    <name evidence="20" type="ORF">FVE85_7459</name>
</gene>
<dbReference type="GO" id="GO:0005789">
    <property type="term" value="C:endoplasmic reticulum membrane"/>
    <property type="evidence" value="ECO:0007669"/>
    <property type="project" value="UniProtKB-SubCell"/>
</dbReference>
<evidence type="ECO:0000256" key="18">
    <source>
        <dbReference type="PIRSR" id="PIRSR017205-3"/>
    </source>
</evidence>
<sequence length="547" mass="61302">MLVGGCSTMPHMTHRRGECVGRSSRGSASVCSAVCVLMLICVSTQSNSALALGMPGSVPVLEGPLEDCCCRAEVIEEGNAAIFDALHRLTSKSRFFALFRSALYAECPYWQDDQQCMNEDCALEPSDESEIPREWLHAGSCAQDDEECLELEQRQRQNEQLERRKQQLNHAKGLHPALFDTSIEGPSEQWGARGVPDAAWTVLDPDDPERVQYIDLIKNPERFTGYAGDSARKVWHAIYTENCFHFARNCASGVCTDDACRAERVLFRLISGLHVSINAHVAMDFVVMDHGPRGRESANASSYESSFLSHPPWKVWGFPNVDIYRWRIGNFPERIRNLYFTMALMLRALGKARTELDPDRFLYTTGNAEQDQLTQRLVRELYELPLLAPNCAAPFDESSVFDVEHEFSSLMQGTSLRDEFRAAFRNISSIMDCVGCDTCRLWGKVQFLGVGTALKILFDKHDESHSVGLQRNEVIALFHTAAKLSDSIRWIQDMERLSREVDLAKQVRAMMFKCAAGVLVTLFAGFCLSTTRRVAAAKAKGKAVKAQ</sequence>
<keyword evidence="5" id="KW-0813">Transport</keyword>
<keyword evidence="9 17" id="KW-0274">FAD</keyword>
<dbReference type="Pfam" id="PF04137">
    <property type="entry name" value="ERO1"/>
    <property type="match status" value="1"/>
</dbReference>
<protein>
    <submittedName>
        <fullName evidence="20">Endoplasmic reticulum oxidoreductin-2</fullName>
    </submittedName>
</protein>
<keyword evidence="12 19" id="KW-0472">Membrane</keyword>
<comment type="subcellular location">
    <subcellularLocation>
        <location evidence="2">Endoplasmic reticulum membrane</location>
        <topology evidence="2">Peripheral membrane protein</topology>
        <orientation evidence="2">Lumenal side</orientation>
    </subcellularLocation>
</comment>
<evidence type="ECO:0000256" key="10">
    <source>
        <dbReference type="ARBA" id="ARBA00022982"/>
    </source>
</evidence>
<keyword evidence="6" id="KW-0285">Flavoprotein</keyword>
<evidence type="ECO:0000256" key="4">
    <source>
        <dbReference type="ARBA" id="ARBA00011802"/>
    </source>
</evidence>
<evidence type="ECO:0000256" key="13">
    <source>
        <dbReference type="ARBA" id="ARBA00023157"/>
    </source>
</evidence>
<feature type="disulfide bond" description="Redox-active" evidence="18">
    <location>
        <begin position="436"/>
        <end position="439"/>
    </location>
</feature>
<evidence type="ECO:0000256" key="19">
    <source>
        <dbReference type="SAM" id="Phobius"/>
    </source>
</evidence>
<evidence type="ECO:0000256" key="8">
    <source>
        <dbReference type="ARBA" id="ARBA00022824"/>
    </source>
</evidence>
<keyword evidence="11" id="KW-0560">Oxidoreductase</keyword>
<evidence type="ECO:0000256" key="5">
    <source>
        <dbReference type="ARBA" id="ARBA00022448"/>
    </source>
</evidence>
<feature type="binding site" evidence="17">
    <location>
        <position position="222"/>
    </location>
    <ligand>
        <name>FAD</name>
        <dbReference type="ChEBI" id="CHEBI:57692"/>
    </ligand>
</feature>
<feature type="disulfide bond" description="Redox-active" evidence="18">
    <location>
        <begin position="116"/>
        <end position="121"/>
    </location>
</feature>
<evidence type="ECO:0000256" key="15">
    <source>
        <dbReference type="ARBA" id="ARBA00023284"/>
    </source>
</evidence>
<dbReference type="GO" id="GO:0034975">
    <property type="term" value="P:protein folding in endoplasmic reticulum"/>
    <property type="evidence" value="ECO:0007669"/>
    <property type="project" value="InterPro"/>
</dbReference>
<feature type="transmembrane region" description="Helical" evidence="19">
    <location>
        <begin position="510"/>
        <end position="528"/>
    </location>
</feature>
<feature type="active site" description="Nucleophile" evidence="16">
    <location>
        <position position="436"/>
    </location>
</feature>
<feature type="active site" evidence="16">
    <location>
        <position position="439"/>
    </location>
</feature>
<evidence type="ECO:0000256" key="16">
    <source>
        <dbReference type="PIRSR" id="PIRSR017205-1"/>
    </source>
</evidence>
<dbReference type="InterPro" id="IPR007266">
    <property type="entry name" value="Ero1"/>
</dbReference>
<evidence type="ECO:0000256" key="12">
    <source>
        <dbReference type="ARBA" id="ARBA00023136"/>
    </source>
</evidence>
<reference evidence="21" key="1">
    <citation type="journal article" date="2019" name="Nat. Commun.">
        <title>Expansion of phycobilisome linker gene families in mesophilic red algae.</title>
        <authorList>
            <person name="Lee J."/>
            <person name="Kim D."/>
            <person name="Bhattacharya D."/>
            <person name="Yoon H.S."/>
        </authorList>
    </citation>
    <scope>NUCLEOTIDE SEQUENCE [LARGE SCALE GENOMIC DNA]</scope>
    <source>
        <strain evidence="21">CCMP 1328</strain>
    </source>
</reference>
<keyword evidence="15" id="KW-0676">Redox-active center</keyword>
<keyword evidence="7" id="KW-0732">Signal</keyword>
<comment type="cofactor">
    <cofactor evidence="1 17">
        <name>FAD</name>
        <dbReference type="ChEBI" id="CHEBI:57692"/>
    </cofactor>
</comment>
<feature type="binding site" evidence="17">
    <location>
        <position position="327"/>
    </location>
    <ligand>
        <name>FAD</name>
        <dbReference type="ChEBI" id="CHEBI:57692"/>
    </ligand>
</feature>
<evidence type="ECO:0000256" key="7">
    <source>
        <dbReference type="ARBA" id="ARBA00022729"/>
    </source>
</evidence>
<evidence type="ECO:0000256" key="1">
    <source>
        <dbReference type="ARBA" id="ARBA00001974"/>
    </source>
</evidence>
<evidence type="ECO:0000256" key="9">
    <source>
        <dbReference type="ARBA" id="ARBA00022827"/>
    </source>
</evidence>
<feature type="binding site" evidence="17">
    <location>
        <position position="224"/>
    </location>
    <ligand>
        <name>FAD</name>
        <dbReference type="ChEBI" id="CHEBI:57692"/>
    </ligand>
</feature>
<keyword evidence="10" id="KW-0249">Electron transport</keyword>
<evidence type="ECO:0000256" key="6">
    <source>
        <dbReference type="ARBA" id="ARBA00022630"/>
    </source>
</evidence>
<feature type="binding site" evidence="17">
    <location>
        <position position="274"/>
    </location>
    <ligand>
        <name>FAD</name>
        <dbReference type="ChEBI" id="CHEBI:57692"/>
    </ligand>
</feature>
<evidence type="ECO:0000313" key="21">
    <source>
        <dbReference type="Proteomes" id="UP000324585"/>
    </source>
</evidence>
<feature type="binding site" evidence="17">
    <location>
        <position position="235"/>
    </location>
    <ligand>
        <name>FAD</name>
        <dbReference type="ChEBI" id="CHEBI:57692"/>
    </ligand>
</feature>
<dbReference type="SUPFAM" id="SSF110019">
    <property type="entry name" value="ERO1-like"/>
    <property type="match status" value="1"/>
</dbReference>
<dbReference type="PANTHER" id="PTHR12613:SF0">
    <property type="entry name" value="ERO1-LIKE PROTEIN"/>
    <property type="match status" value="1"/>
</dbReference>
<comment type="subunit">
    <text evidence="4">May function both as a monomer and a homodimer.</text>
</comment>
<dbReference type="PIRSF" id="PIRSF017205">
    <property type="entry name" value="ERO1"/>
    <property type="match status" value="1"/>
</dbReference>
<proteinExistence type="inferred from homology"/>
<dbReference type="AlphaFoldDB" id="A0A5J4ZA39"/>
<evidence type="ECO:0000256" key="14">
    <source>
        <dbReference type="ARBA" id="ARBA00023180"/>
    </source>
</evidence>
<dbReference type="EMBL" id="VRMN01000001">
    <property type="protein sequence ID" value="KAA8499874.1"/>
    <property type="molecule type" value="Genomic_DNA"/>
</dbReference>
<name>A0A5J4ZA39_PORPP</name>
<keyword evidence="8" id="KW-0256">Endoplasmic reticulum</keyword>
<dbReference type="GO" id="GO:0016972">
    <property type="term" value="F:thiol oxidase activity"/>
    <property type="evidence" value="ECO:0007669"/>
    <property type="project" value="InterPro"/>
</dbReference>
<dbReference type="InterPro" id="IPR037192">
    <property type="entry name" value="ERO1-like_sf"/>
</dbReference>
<evidence type="ECO:0000256" key="11">
    <source>
        <dbReference type="ARBA" id="ARBA00023002"/>
    </source>
</evidence>
<dbReference type="GO" id="GO:0071949">
    <property type="term" value="F:FAD binding"/>
    <property type="evidence" value="ECO:0007669"/>
    <property type="project" value="InterPro"/>
</dbReference>
<accession>A0A5J4ZA39</accession>
<evidence type="ECO:0000313" key="20">
    <source>
        <dbReference type="EMBL" id="KAA8499874.1"/>
    </source>
</evidence>
<dbReference type="PANTHER" id="PTHR12613">
    <property type="entry name" value="ERO1-RELATED"/>
    <property type="match status" value="1"/>
</dbReference>
<keyword evidence="13 18" id="KW-1015">Disulfide bond</keyword>
<comment type="caution">
    <text evidence="20">The sequence shown here is derived from an EMBL/GenBank/DDBJ whole genome shotgun (WGS) entry which is preliminary data.</text>
</comment>
<evidence type="ECO:0000256" key="17">
    <source>
        <dbReference type="PIRSR" id="PIRSR017205-2"/>
    </source>
</evidence>
<keyword evidence="19" id="KW-0812">Transmembrane</keyword>
<keyword evidence="14" id="KW-0325">Glycoprotein</keyword>
<dbReference type="OMA" id="NENCFTR"/>
<dbReference type="GO" id="GO:0015035">
    <property type="term" value="F:protein-disulfide reductase activity"/>
    <property type="evidence" value="ECO:0007669"/>
    <property type="project" value="InterPro"/>
</dbReference>
<feature type="binding site" evidence="17">
    <location>
        <position position="271"/>
    </location>
    <ligand>
        <name>FAD</name>
        <dbReference type="ChEBI" id="CHEBI:57692"/>
    </ligand>
</feature>
<evidence type="ECO:0000256" key="3">
    <source>
        <dbReference type="ARBA" id="ARBA00008277"/>
    </source>
</evidence>